<feature type="domain" description="N-acetyltransferase" evidence="2">
    <location>
        <begin position="8"/>
        <end position="179"/>
    </location>
</feature>
<evidence type="ECO:0000313" key="4">
    <source>
        <dbReference type="Proteomes" id="UP000199444"/>
    </source>
</evidence>
<accession>A0A1H1DS49</accession>
<dbReference type="PROSITE" id="PS51186">
    <property type="entry name" value="GNAT"/>
    <property type="match status" value="1"/>
</dbReference>
<sequence length="179" mass="21207">MLFQNDSLRVREIEEKDKHILAKWLSDPQVLEFYEGRDKPFDLDKIKKEFYTSENDAVKCIVEFKGTRIGYIQFYQLDGETKKIYGNHNEEENIYGIDQFIGEVDYWNKGIGTLLVSSMVTYLVKDKKADRVVMDPQTRNVRAIKCYEKCGFKKIKVLPKREFHEGVHQDCWLMEIECC</sequence>
<dbReference type="InterPro" id="IPR016181">
    <property type="entry name" value="Acyl_CoA_acyltransferase"/>
</dbReference>
<dbReference type="InterPro" id="IPR000182">
    <property type="entry name" value="GNAT_dom"/>
</dbReference>
<dbReference type="AlphaFoldDB" id="A0A1H1DS49"/>
<proteinExistence type="predicted"/>
<keyword evidence="4" id="KW-1185">Reference proteome</keyword>
<dbReference type="STRING" id="553311.SAMN05216231_2549"/>
<name>A0A1H1DS49_9BACI</name>
<evidence type="ECO:0000259" key="2">
    <source>
        <dbReference type="PROSITE" id="PS51186"/>
    </source>
</evidence>
<dbReference type="Gene3D" id="3.40.630.30">
    <property type="match status" value="1"/>
</dbReference>
<dbReference type="SUPFAM" id="SSF55729">
    <property type="entry name" value="Acyl-CoA N-acyltransferases (Nat)"/>
    <property type="match status" value="1"/>
</dbReference>
<dbReference type="Proteomes" id="UP000199444">
    <property type="component" value="Unassembled WGS sequence"/>
</dbReference>
<keyword evidence="3" id="KW-0808">Transferase</keyword>
<dbReference type="EMBL" id="FNKD01000003">
    <property type="protein sequence ID" value="SDQ79325.1"/>
    <property type="molecule type" value="Genomic_DNA"/>
</dbReference>
<organism evidence="3 4">
    <name type="scientific">Virgibacillus salinus</name>
    <dbReference type="NCBI Taxonomy" id="553311"/>
    <lineage>
        <taxon>Bacteria</taxon>
        <taxon>Bacillati</taxon>
        <taxon>Bacillota</taxon>
        <taxon>Bacilli</taxon>
        <taxon>Bacillales</taxon>
        <taxon>Bacillaceae</taxon>
        <taxon>Virgibacillus</taxon>
    </lineage>
</organism>
<protein>
    <submittedName>
        <fullName evidence="3">Aminoglycoside 6'-N-acetyltransferase</fullName>
    </submittedName>
</protein>
<dbReference type="RefSeq" id="WP_092493367.1">
    <property type="nucleotide sequence ID" value="NZ_FNKD01000003.1"/>
</dbReference>
<keyword evidence="1" id="KW-0046">Antibiotic resistance</keyword>
<dbReference type="PANTHER" id="PTHR31438:SF1">
    <property type="entry name" value="LYSINE N-ACYLTRANSFERASE C17G9.06C-RELATED"/>
    <property type="match status" value="1"/>
</dbReference>
<dbReference type="GO" id="GO:0046677">
    <property type="term" value="P:response to antibiotic"/>
    <property type="evidence" value="ECO:0007669"/>
    <property type="project" value="UniProtKB-KW"/>
</dbReference>
<gene>
    <name evidence="3" type="ORF">SAMN05216231_2549</name>
</gene>
<evidence type="ECO:0000256" key="1">
    <source>
        <dbReference type="ARBA" id="ARBA00023251"/>
    </source>
</evidence>
<dbReference type="GO" id="GO:0016410">
    <property type="term" value="F:N-acyltransferase activity"/>
    <property type="evidence" value="ECO:0007669"/>
    <property type="project" value="TreeGrafter"/>
</dbReference>
<reference evidence="3 4" key="1">
    <citation type="submission" date="2016-10" db="EMBL/GenBank/DDBJ databases">
        <authorList>
            <person name="de Groot N.N."/>
        </authorList>
    </citation>
    <scope>NUCLEOTIDE SEQUENCE [LARGE SCALE GENOMIC DNA]</scope>
    <source>
        <strain evidence="3 4">CGMCC 1.10449</strain>
    </source>
</reference>
<dbReference type="Pfam" id="PF13523">
    <property type="entry name" value="Acetyltransf_8"/>
    <property type="match status" value="1"/>
</dbReference>
<evidence type="ECO:0000313" key="3">
    <source>
        <dbReference type="EMBL" id="SDQ79325.1"/>
    </source>
</evidence>
<dbReference type="PANTHER" id="PTHR31438">
    <property type="entry name" value="LYSINE N-ACYLTRANSFERASE C17G9.06C-RELATED"/>
    <property type="match status" value="1"/>
</dbReference>